<evidence type="ECO:0000256" key="1">
    <source>
        <dbReference type="ARBA" id="ARBA00006774"/>
    </source>
</evidence>
<dbReference type="NCBIfam" id="TIGR00120">
    <property type="entry name" value="ArgJ"/>
    <property type="match status" value="1"/>
</dbReference>
<dbReference type="GO" id="GO:0004042">
    <property type="term" value="F:L-glutamate N-acetyltransferase activity"/>
    <property type="evidence" value="ECO:0007669"/>
    <property type="project" value="UniProtKB-UniRule"/>
</dbReference>
<evidence type="ECO:0000313" key="9">
    <source>
        <dbReference type="EMBL" id="SDB36409.1"/>
    </source>
</evidence>
<feature type="binding site" evidence="8">
    <location>
        <position position="182"/>
    </location>
    <ligand>
        <name>substrate</name>
    </ligand>
</feature>
<dbReference type="STRING" id="617002.SAMN05660653_01719"/>
<comment type="pathway">
    <text evidence="8">Amino-acid biosynthesis; L-arginine biosynthesis; N(2)-acetyl-L-ornithine from L-glutamate: step 1/4.</text>
</comment>
<dbReference type="GO" id="GO:0006526">
    <property type="term" value="P:L-arginine biosynthetic process"/>
    <property type="evidence" value="ECO:0007669"/>
    <property type="project" value="UniProtKB-UniRule"/>
</dbReference>
<evidence type="ECO:0000256" key="6">
    <source>
        <dbReference type="ARBA" id="ARBA00022813"/>
    </source>
</evidence>
<dbReference type="Pfam" id="PF01960">
    <property type="entry name" value="ArgJ"/>
    <property type="match status" value="1"/>
</dbReference>
<feature type="binding site" evidence="8">
    <location>
        <position position="393"/>
    </location>
    <ligand>
        <name>substrate</name>
    </ligand>
</feature>
<feature type="binding site" evidence="8">
    <location>
        <position position="145"/>
    </location>
    <ligand>
        <name>substrate</name>
    </ligand>
</feature>
<dbReference type="InterPro" id="IPR042195">
    <property type="entry name" value="ArgJ_beta_C"/>
</dbReference>
<dbReference type="GO" id="GO:0005737">
    <property type="term" value="C:cytoplasm"/>
    <property type="evidence" value="ECO:0007669"/>
    <property type="project" value="UniProtKB-SubCell"/>
</dbReference>
<feature type="chain" id="PRO_5023232988" description="Arginine biosynthesis bifunctional protein ArgJ alpha chain" evidence="8">
    <location>
        <begin position="1"/>
        <end position="181"/>
    </location>
</feature>
<dbReference type="Proteomes" id="UP000198771">
    <property type="component" value="Unassembled WGS sequence"/>
</dbReference>
<keyword evidence="10" id="KW-1185">Reference proteome</keyword>
<dbReference type="CDD" id="cd02152">
    <property type="entry name" value="OAT"/>
    <property type="match status" value="1"/>
</dbReference>
<dbReference type="PANTHER" id="PTHR23100">
    <property type="entry name" value="ARGININE BIOSYNTHESIS BIFUNCTIONAL PROTEIN ARGJ"/>
    <property type="match status" value="1"/>
</dbReference>
<comment type="subcellular location">
    <subcellularLocation>
        <location evidence="8">Cytoplasm</location>
    </subcellularLocation>
</comment>
<evidence type="ECO:0000313" key="10">
    <source>
        <dbReference type="Proteomes" id="UP000198771"/>
    </source>
</evidence>
<comment type="similarity">
    <text evidence="1 8">Belongs to the ArgJ family.</text>
</comment>
<gene>
    <name evidence="8" type="primary">argJ</name>
    <name evidence="9" type="ORF">SAMN05660653_01719</name>
</gene>
<proteinExistence type="inferred from homology"/>
<feature type="site" description="Cleavage; by autolysis" evidence="8">
    <location>
        <begin position="181"/>
        <end position="182"/>
    </location>
</feature>
<name>A0A1G6CU49_9BACT</name>
<dbReference type="AlphaFoldDB" id="A0A1G6CU49"/>
<dbReference type="EC" id="2.3.1.35" evidence="8"/>
<dbReference type="UniPathway" id="UPA00068">
    <property type="reaction ID" value="UER00106"/>
</dbReference>
<comment type="subunit">
    <text evidence="2 8">Heterotetramer of two alpha and two beta chains.</text>
</comment>
<dbReference type="Gene3D" id="3.10.20.340">
    <property type="entry name" value="ArgJ beta chain, C-terminal domain"/>
    <property type="match status" value="1"/>
</dbReference>
<comment type="catalytic activity">
    <reaction evidence="8">
        <text>N(2)-acetyl-L-ornithine + L-glutamate = N-acetyl-L-glutamate + L-ornithine</text>
        <dbReference type="Rhea" id="RHEA:15349"/>
        <dbReference type="ChEBI" id="CHEBI:29985"/>
        <dbReference type="ChEBI" id="CHEBI:44337"/>
        <dbReference type="ChEBI" id="CHEBI:46911"/>
        <dbReference type="ChEBI" id="CHEBI:57805"/>
        <dbReference type="EC" id="2.3.1.35"/>
    </reaction>
</comment>
<dbReference type="OrthoDB" id="9804242at2"/>
<keyword evidence="8" id="KW-0963">Cytoplasm</keyword>
<comment type="function">
    <text evidence="8">Catalyzes two activities which are involved in the cyclic version of arginine biosynthesis: the synthesis of N-acetylglutamate from glutamate and acetyl-CoA as the acetyl donor, and of ornithine by transacetylation between N(2)-acetylornithine and glutamate.</text>
</comment>
<dbReference type="EC" id="2.3.1.1" evidence="8"/>
<keyword evidence="3 8" id="KW-0055">Arginine biosynthesis</keyword>
<keyword evidence="7 8" id="KW-0012">Acyltransferase</keyword>
<evidence type="ECO:0000256" key="4">
    <source>
        <dbReference type="ARBA" id="ARBA00022605"/>
    </source>
</evidence>
<organism evidence="9 10">
    <name type="scientific">Desulfonatronum thiosulfatophilum</name>
    <dbReference type="NCBI Taxonomy" id="617002"/>
    <lineage>
        <taxon>Bacteria</taxon>
        <taxon>Pseudomonadati</taxon>
        <taxon>Thermodesulfobacteriota</taxon>
        <taxon>Desulfovibrionia</taxon>
        <taxon>Desulfovibrionales</taxon>
        <taxon>Desulfonatronaceae</taxon>
        <taxon>Desulfonatronum</taxon>
    </lineage>
</organism>
<accession>A0A1G6CU49</accession>
<dbReference type="GO" id="GO:0004358">
    <property type="term" value="F:L-glutamate N-acetyltransferase activity, acting on acetyl-L-ornithine as donor"/>
    <property type="evidence" value="ECO:0007669"/>
    <property type="project" value="UniProtKB-UniRule"/>
</dbReference>
<sequence length="393" mass="42092">MIAVPKGFDFTVAAAGFKYAQRNDLTVLRSDTPCVWAAMLTRNLFQAAPVLVVKEMLAADRPVRAVVVNAGQANACTGEQGLEDCRNTLSMTARTLHLAPEELLPASTGVIGDRIKMDLWEQALAKLDAGLGEASALDAARAIMTTDKYPKMAWRSLELSGKEIRILGMAKGAGMICPNMATMLGFIICDAGVDQNWWRQAVAVAVEHSFNRITVDGDTSTNDCVFALANSRAGMVEEKKELTLLAKALAEVCAELAGLIVQDAEGGTKIIHVRVSGAKSVRQAELAARAVGHSPLVKTAMYGQDPNWGRIVAALGRSGADFDPNQVSVALAGQTIFHLGAPVAMDWDNLLAAALCRQEVHMDISLGGGQGKYTLLASDFTEEYIRINAKYRT</sequence>
<dbReference type="RefSeq" id="WP_092120086.1">
    <property type="nucleotide sequence ID" value="NZ_FMXO01000009.1"/>
</dbReference>
<feature type="site" description="Involved in the stabilization of negative charge on the oxyanion by the formation of the oxyanion hole" evidence="8">
    <location>
        <position position="108"/>
    </location>
</feature>
<dbReference type="SUPFAM" id="SSF56266">
    <property type="entry name" value="DmpA/ArgJ-like"/>
    <property type="match status" value="1"/>
</dbReference>
<dbReference type="GO" id="GO:0006592">
    <property type="term" value="P:ornithine biosynthetic process"/>
    <property type="evidence" value="ECO:0007669"/>
    <property type="project" value="TreeGrafter"/>
</dbReference>
<dbReference type="PANTHER" id="PTHR23100:SF0">
    <property type="entry name" value="ARGININE BIOSYNTHESIS BIFUNCTIONAL PROTEIN ARGJ, MITOCHONDRIAL"/>
    <property type="match status" value="1"/>
</dbReference>
<feature type="binding site" evidence="8">
    <location>
        <position position="388"/>
    </location>
    <ligand>
        <name>substrate</name>
    </ligand>
</feature>
<keyword evidence="8" id="KW-0511">Multifunctional enzyme</keyword>
<evidence type="ECO:0000256" key="7">
    <source>
        <dbReference type="ARBA" id="ARBA00023315"/>
    </source>
</evidence>
<dbReference type="NCBIfam" id="NF003802">
    <property type="entry name" value="PRK05388.1"/>
    <property type="match status" value="1"/>
</dbReference>
<comment type="pathway">
    <text evidence="8">Amino-acid biosynthesis; L-arginine biosynthesis; L-ornithine and N-acetyl-L-glutamate from L-glutamate and N(2)-acetyl-L-ornithine (cyclic): step 1/1.</text>
</comment>
<reference evidence="9 10" key="1">
    <citation type="submission" date="2016-10" db="EMBL/GenBank/DDBJ databases">
        <authorList>
            <person name="de Groot N.N."/>
        </authorList>
    </citation>
    <scope>NUCLEOTIDE SEQUENCE [LARGE SCALE GENOMIC DNA]</scope>
    <source>
        <strain evidence="9 10">ASO4-2</strain>
    </source>
</reference>
<evidence type="ECO:0000256" key="3">
    <source>
        <dbReference type="ARBA" id="ARBA00022571"/>
    </source>
</evidence>
<evidence type="ECO:0000256" key="2">
    <source>
        <dbReference type="ARBA" id="ARBA00011475"/>
    </source>
</evidence>
<evidence type="ECO:0000256" key="5">
    <source>
        <dbReference type="ARBA" id="ARBA00022679"/>
    </source>
</evidence>
<protein>
    <recommendedName>
        <fullName evidence="8">Arginine biosynthesis bifunctional protein ArgJ</fullName>
    </recommendedName>
    <domain>
        <recommendedName>
            <fullName evidence="8">Glutamate N-acetyltransferase</fullName>
            <ecNumber evidence="8">2.3.1.35</ecNumber>
        </recommendedName>
        <alternativeName>
            <fullName evidence="8">Ornithine acetyltransferase</fullName>
            <shortName evidence="8">OATase</shortName>
        </alternativeName>
        <alternativeName>
            <fullName evidence="8">Ornithine transacetylase</fullName>
        </alternativeName>
    </domain>
    <domain>
        <recommendedName>
            <fullName evidence="8">Amino-acid acetyltransferase</fullName>
            <ecNumber evidence="8">2.3.1.1</ecNumber>
        </recommendedName>
        <alternativeName>
            <fullName evidence="8">N-acetylglutamate synthase</fullName>
            <shortName evidence="8">AGSase</shortName>
        </alternativeName>
    </domain>
    <component>
        <recommendedName>
            <fullName evidence="8">Arginine biosynthesis bifunctional protein ArgJ alpha chain</fullName>
        </recommendedName>
    </component>
    <component>
        <recommendedName>
            <fullName evidence="8">Arginine biosynthesis bifunctional protein ArgJ beta chain</fullName>
        </recommendedName>
    </component>
</protein>
<keyword evidence="5 8" id="KW-0808">Transferase</keyword>
<feature type="active site" description="Nucleophile" evidence="8">
    <location>
        <position position="182"/>
    </location>
</feature>
<dbReference type="InterPro" id="IPR002813">
    <property type="entry name" value="Arg_biosynth_ArgJ"/>
</dbReference>
<dbReference type="EMBL" id="FMXO01000009">
    <property type="protein sequence ID" value="SDB36409.1"/>
    <property type="molecule type" value="Genomic_DNA"/>
</dbReference>
<feature type="site" description="Involved in the stabilization of negative charge on the oxyanion by the formation of the oxyanion hole" evidence="8">
    <location>
        <position position="109"/>
    </location>
</feature>
<feature type="binding site" evidence="8">
    <location>
        <position position="171"/>
    </location>
    <ligand>
        <name>substrate</name>
    </ligand>
</feature>
<feature type="chain" id="PRO_5023232989" description="Arginine biosynthesis bifunctional protein ArgJ beta chain" evidence="8">
    <location>
        <begin position="182"/>
        <end position="393"/>
    </location>
</feature>
<dbReference type="FunFam" id="3.60.70.12:FF:000001">
    <property type="entry name" value="Arginine biosynthesis bifunctional protein ArgJ, chloroplastic"/>
    <property type="match status" value="1"/>
</dbReference>
<dbReference type="InterPro" id="IPR016117">
    <property type="entry name" value="ArgJ-like_dom_sf"/>
</dbReference>
<keyword evidence="4 8" id="KW-0028">Amino-acid biosynthesis</keyword>
<dbReference type="Gene3D" id="3.60.70.12">
    <property type="entry name" value="L-amino peptidase D-ALA esterase/amidase"/>
    <property type="match status" value="1"/>
</dbReference>
<dbReference type="HAMAP" id="MF_01106">
    <property type="entry name" value="ArgJ"/>
    <property type="match status" value="1"/>
</dbReference>
<feature type="binding site" evidence="8">
    <location>
        <position position="265"/>
    </location>
    <ligand>
        <name>substrate</name>
    </ligand>
</feature>
<evidence type="ECO:0000256" key="8">
    <source>
        <dbReference type="HAMAP-Rule" id="MF_01106"/>
    </source>
</evidence>
<keyword evidence="6 8" id="KW-0068">Autocatalytic cleavage</keyword>
<comment type="catalytic activity">
    <reaction evidence="8">
        <text>L-glutamate + acetyl-CoA = N-acetyl-L-glutamate + CoA + H(+)</text>
        <dbReference type="Rhea" id="RHEA:24292"/>
        <dbReference type="ChEBI" id="CHEBI:15378"/>
        <dbReference type="ChEBI" id="CHEBI:29985"/>
        <dbReference type="ChEBI" id="CHEBI:44337"/>
        <dbReference type="ChEBI" id="CHEBI:57287"/>
        <dbReference type="ChEBI" id="CHEBI:57288"/>
        <dbReference type="EC" id="2.3.1.1"/>
    </reaction>
</comment>